<dbReference type="GeneID" id="37076089"/>
<dbReference type="PROSITE" id="PS00036">
    <property type="entry name" value="BZIP_BASIC"/>
    <property type="match status" value="1"/>
</dbReference>
<reference evidence="3 4" key="1">
    <citation type="submission" date="2016-12" db="EMBL/GenBank/DDBJ databases">
        <title>The genomes of Aspergillus section Nigri reveals drivers in fungal speciation.</title>
        <authorList>
            <consortium name="DOE Joint Genome Institute"/>
            <person name="Vesth T.C."/>
            <person name="Nybo J."/>
            <person name="Theobald S."/>
            <person name="Brandl J."/>
            <person name="Frisvad J.C."/>
            <person name="Nielsen K.F."/>
            <person name="Lyhne E.K."/>
            <person name="Kogle M.E."/>
            <person name="Kuo A."/>
            <person name="Riley R."/>
            <person name="Clum A."/>
            <person name="Nolan M."/>
            <person name="Lipzen A."/>
            <person name="Salamov A."/>
            <person name="Henrissat B."/>
            <person name="Wiebenga A."/>
            <person name="De Vries R.P."/>
            <person name="Grigoriev I.V."/>
            <person name="Mortensen U.H."/>
            <person name="Andersen M.R."/>
            <person name="Baker S.E."/>
        </authorList>
    </citation>
    <scope>NUCLEOTIDE SEQUENCE [LARGE SCALE GENOMIC DNA]</scope>
    <source>
        <strain evidence="3 4">JOP 1030-1</strain>
    </source>
</reference>
<dbReference type="EMBL" id="KZ821229">
    <property type="protein sequence ID" value="PYH45891.1"/>
    <property type="molecule type" value="Genomic_DNA"/>
</dbReference>
<dbReference type="Pfam" id="PF11905">
    <property type="entry name" value="DUF3425"/>
    <property type="match status" value="1"/>
</dbReference>
<dbReference type="RefSeq" id="XP_025431873.1">
    <property type="nucleotide sequence ID" value="XM_025574861.1"/>
</dbReference>
<dbReference type="PANTHER" id="PTHR38116">
    <property type="entry name" value="CHROMOSOME 7, WHOLE GENOME SHOTGUN SEQUENCE"/>
    <property type="match status" value="1"/>
</dbReference>
<feature type="region of interest" description="Disordered" evidence="1">
    <location>
        <begin position="1"/>
        <end position="35"/>
    </location>
</feature>
<sequence>MPTQTRGSTGGANRKPVRRDPEKRRQQNIQAQKKYREKLRKRLESLEALAASAAQIRAVEEPPPAVEMDPSGPAVTLVQDSPMIALPHIATKNIPASGAAGPFPGAVVPAGLSAGLCQPVNTFSATFPSWEPSSCLDDFSTSPTTFDSTMYASSSNDLSLSSLWATSLAVPLSDDISSVPSSWDSTASDSQRPVNPPSALSTVGPKFQGIPSFLVPETHNKRSDGAHCTSIIKCGCPRPHIRVQTRGPYPFRSGEIRFLSLGTGAPTADPYTNHIRIDTLCTVTALYDLGLHIGVNESMLCADESFSPFYRPSAGSADSLANASMIGTVQKIFKALKPDLRPSREQITIPHHPSIDILPFPTLRKNLLMHHDELDEDELFDDLITGLVCWGGAGMGRRDRHDSIGCHPTGTPWDVRSWEAKVWFLKKYWTLLGGEDGELVRQSEWWRGIRGEEVEVYGSEEWKTPDDSPLV</sequence>
<dbReference type="CDD" id="cd14688">
    <property type="entry name" value="bZIP_YAP"/>
    <property type="match status" value="1"/>
</dbReference>
<evidence type="ECO:0000313" key="4">
    <source>
        <dbReference type="Proteomes" id="UP000248349"/>
    </source>
</evidence>
<gene>
    <name evidence="3" type="ORF">BP01DRAFT_356097</name>
</gene>
<accession>A0A318ZED1</accession>
<evidence type="ECO:0000256" key="1">
    <source>
        <dbReference type="SAM" id="MobiDB-lite"/>
    </source>
</evidence>
<name>A0A318ZED1_9EURO</name>
<evidence type="ECO:0000259" key="2">
    <source>
        <dbReference type="PROSITE" id="PS00036"/>
    </source>
</evidence>
<evidence type="ECO:0000313" key="3">
    <source>
        <dbReference type="EMBL" id="PYH45891.1"/>
    </source>
</evidence>
<dbReference type="InterPro" id="IPR004827">
    <property type="entry name" value="bZIP"/>
</dbReference>
<dbReference type="GO" id="GO:0003700">
    <property type="term" value="F:DNA-binding transcription factor activity"/>
    <property type="evidence" value="ECO:0007669"/>
    <property type="project" value="InterPro"/>
</dbReference>
<dbReference type="OrthoDB" id="5973539at2759"/>
<dbReference type="AlphaFoldDB" id="A0A318ZED1"/>
<organism evidence="3 4">
    <name type="scientific">Aspergillus saccharolyticus JOP 1030-1</name>
    <dbReference type="NCBI Taxonomy" id="1450539"/>
    <lineage>
        <taxon>Eukaryota</taxon>
        <taxon>Fungi</taxon>
        <taxon>Dikarya</taxon>
        <taxon>Ascomycota</taxon>
        <taxon>Pezizomycotina</taxon>
        <taxon>Eurotiomycetes</taxon>
        <taxon>Eurotiomycetidae</taxon>
        <taxon>Eurotiales</taxon>
        <taxon>Aspergillaceae</taxon>
        <taxon>Aspergillus</taxon>
        <taxon>Aspergillus subgen. Circumdati</taxon>
    </lineage>
</organism>
<keyword evidence="4" id="KW-1185">Reference proteome</keyword>
<protein>
    <recommendedName>
        <fullName evidence="2">BZIP domain-containing protein</fullName>
    </recommendedName>
</protein>
<feature type="region of interest" description="Disordered" evidence="1">
    <location>
        <begin position="180"/>
        <end position="201"/>
    </location>
</feature>
<dbReference type="PANTHER" id="PTHR38116:SF5">
    <property type="entry name" value="BZIP DOMAIN-CONTAINING PROTEIN"/>
    <property type="match status" value="1"/>
</dbReference>
<dbReference type="InterPro" id="IPR021833">
    <property type="entry name" value="DUF3425"/>
</dbReference>
<feature type="domain" description="BZIP" evidence="2">
    <location>
        <begin position="23"/>
        <end position="38"/>
    </location>
</feature>
<dbReference type="Proteomes" id="UP000248349">
    <property type="component" value="Unassembled WGS sequence"/>
</dbReference>
<proteinExistence type="predicted"/>